<dbReference type="RefSeq" id="WP_042678489.1">
    <property type="nucleotide sequence ID" value="NZ_CABKTM010000005.1"/>
</dbReference>
<dbReference type="OrthoDB" id="1708204at2"/>
<protein>
    <submittedName>
        <fullName evidence="1">Uncharacterized protein</fullName>
    </submittedName>
</protein>
<comment type="caution">
    <text evidence="1">The sequence shown here is derived from an EMBL/GenBank/DDBJ whole genome shotgun (WGS) entry which is preliminary data.</text>
</comment>
<dbReference type="Proteomes" id="UP001142078">
    <property type="component" value="Unassembled WGS sequence"/>
</dbReference>
<name>A0A9X2MLV0_9FIRM</name>
<gene>
    <name evidence="1" type="ORF">NSA23_15580</name>
</gene>
<proteinExistence type="predicted"/>
<dbReference type="AlphaFoldDB" id="A0A9X2MLV0"/>
<evidence type="ECO:0000313" key="1">
    <source>
        <dbReference type="EMBL" id="MCR2045522.1"/>
    </source>
</evidence>
<keyword evidence="2" id="KW-1185">Reference proteome</keyword>
<reference evidence="1" key="1">
    <citation type="submission" date="2022-07" db="EMBL/GenBank/DDBJ databases">
        <title>Enhanced cultured diversity of the mouse gut microbiota enables custom-made synthetic communities.</title>
        <authorList>
            <person name="Afrizal A."/>
        </authorList>
    </citation>
    <scope>NUCLEOTIDE SEQUENCE</scope>
    <source>
        <strain evidence="1">DSM 29482</strain>
    </source>
</reference>
<organism evidence="1 2">
    <name type="scientific">Anaerosalibacter massiliensis</name>
    <dbReference type="NCBI Taxonomy" id="1347392"/>
    <lineage>
        <taxon>Bacteria</taxon>
        <taxon>Bacillati</taxon>
        <taxon>Bacillota</taxon>
        <taxon>Tissierellia</taxon>
        <taxon>Tissierellales</taxon>
        <taxon>Sporanaerobacteraceae</taxon>
        <taxon>Anaerosalibacter</taxon>
    </lineage>
</organism>
<dbReference type="EMBL" id="JANJZL010000019">
    <property type="protein sequence ID" value="MCR2045522.1"/>
    <property type="molecule type" value="Genomic_DNA"/>
</dbReference>
<sequence>MDKCFADNGDSCKALRTKNCEGCGFYKTKKQLEASKKKAMKRLKTLDKFTKMSIEAKYKIGGII</sequence>
<evidence type="ECO:0000313" key="2">
    <source>
        <dbReference type="Proteomes" id="UP001142078"/>
    </source>
</evidence>
<accession>A0A9X2MLV0</accession>